<name>A0A835ENP4_9POAL</name>
<feature type="domain" description="Disease resistance N-terminal" evidence="8">
    <location>
        <begin position="8"/>
        <end position="91"/>
    </location>
</feature>
<evidence type="ECO:0000256" key="5">
    <source>
        <dbReference type="ARBA" id="ARBA00022821"/>
    </source>
</evidence>
<dbReference type="FunFam" id="1.10.10.10:FF:000322">
    <property type="entry name" value="Probable disease resistance protein At1g63360"/>
    <property type="match status" value="1"/>
</dbReference>
<dbReference type="SUPFAM" id="SSF52540">
    <property type="entry name" value="P-loop containing nucleoside triphosphate hydrolases"/>
    <property type="match status" value="1"/>
</dbReference>
<evidence type="ECO:0000313" key="11">
    <source>
        <dbReference type="EMBL" id="KAF8700100.1"/>
    </source>
</evidence>
<feature type="domain" description="Disease resistance R13L4/SHOC-2-like LRR" evidence="10">
    <location>
        <begin position="537"/>
        <end position="902"/>
    </location>
</feature>
<dbReference type="InterPro" id="IPR041118">
    <property type="entry name" value="Rx_N"/>
</dbReference>
<dbReference type="Pfam" id="PF23598">
    <property type="entry name" value="LRR_14"/>
    <property type="match status" value="1"/>
</dbReference>
<keyword evidence="2" id="KW-0433">Leucine-rich repeat</keyword>
<evidence type="ECO:0000259" key="9">
    <source>
        <dbReference type="Pfam" id="PF23559"/>
    </source>
</evidence>
<dbReference type="Pfam" id="PF00931">
    <property type="entry name" value="NB-ARC"/>
    <property type="match status" value="1"/>
</dbReference>
<dbReference type="InterPro" id="IPR036388">
    <property type="entry name" value="WH-like_DNA-bd_sf"/>
</dbReference>
<protein>
    <submittedName>
        <fullName evidence="11">Uncharacterized protein</fullName>
    </submittedName>
</protein>
<dbReference type="GO" id="GO:0009626">
    <property type="term" value="P:plant-type hypersensitive response"/>
    <property type="evidence" value="ECO:0007669"/>
    <property type="project" value="UniProtKB-ARBA"/>
</dbReference>
<dbReference type="EMBL" id="JACEFO010001828">
    <property type="protein sequence ID" value="KAF8700100.1"/>
    <property type="molecule type" value="Genomic_DNA"/>
</dbReference>
<keyword evidence="3" id="KW-0677">Repeat</keyword>
<accession>A0A835ENP4</accession>
<dbReference type="Pfam" id="PF23559">
    <property type="entry name" value="WHD_DRP"/>
    <property type="match status" value="1"/>
</dbReference>
<evidence type="ECO:0000256" key="3">
    <source>
        <dbReference type="ARBA" id="ARBA00022737"/>
    </source>
</evidence>
<evidence type="ECO:0000256" key="4">
    <source>
        <dbReference type="ARBA" id="ARBA00022741"/>
    </source>
</evidence>
<dbReference type="PANTHER" id="PTHR23155">
    <property type="entry name" value="DISEASE RESISTANCE PROTEIN RP"/>
    <property type="match status" value="1"/>
</dbReference>
<dbReference type="InterPro" id="IPR027417">
    <property type="entry name" value="P-loop_NTPase"/>
</dbReference>
<comment type="caution">
    <text evidence="11">The sequence shown here is derived from an EMBL/GenBank/DDBJ whole genome shotgun (WGS) entry which is preliminary data.</text>
</comment>
<dbReference type="CDD" id="cd14798">
    <property type="entry name" value="RX-CC_like"/>
    <property type="match status" value="1"/>
</dbReference>
<evidence type="ECO:0000259" key="8">
    <source>
        <dbReference type="Pfam" id="PF18052"/>
    </source>
</evidence>
<dbReference type="InterPro" id="IPR042197">
    <property type="entry name" value="Apaf_helical"/>
</dbReference>
<dbReference type="PRINTS" id="PR00364">
    <property type="entry name" value="DISEASERSIST"/>
</dbReference>
<evidence type="ECO:0000259" key="10">
    <source>
        <dbReference type="Pfam" id="PF23598"/>
    </source>
</evidence>
<evidence type="ECO:0000256" key="1">
    <source>
        <dbReference type="ARBA" id="ARBA00008894"/>
    </source>
</evidence>
<dbReference type="InterPro" id="IPR002182">
    <property type="entry name" value="NB-ARC"/>
</dbReference>
<proteinExistence type="inferred from homology"/>
<evidence type="ECO:0000256" key="2">
    <source>
        <dbReference type="ARBA" id="ARBA00022614"/>
    </source>
</evidence>
<evidence type="ECO:0000313" key="12">
    <source>
        <dbReference type="Proteomes" id="UP000636709"/>
    </source>
</evidence>
<keyword evidence="12" id="KW-1185">Reference proteome</keyword>
<dbReference type="FunFam" id="3.40.50.300:FF:001091">
    <property type="entry name" value="Probable disease resistance protein At1g61300"/>
    <property type="match status" value="1"/>
</dbReference>
<dbReference type="GO" id="GO:0042742">
    <property type="term" value="P:defense response to bacterium"/>
    <property type="evidence" value="ECO:0007669"/>
    <property type="project" value="UniProtKB-ARBA"/>
</dbReference>
<feature type="domain" description="Disease resistance protein winged helix" evidence="9">
    <location>
        <begin position="417"/>
        <end position="489"/>
    </location>
</feature>
<dbReference type="Gene3D" id="1.20.5.4130">
    <property type="match status" value="1"/>
</dbReference>
<feature type="domain" description="NB-ARC" evidence="7">
    <location>
        <begin position="169"/>
        <end position="312"/>
    </location>
</feature>
<organism evidence="11 12">
    <name type="scientific">Digitaria exilis</name>
    <dbReference type="NCBI Taxonomy" id="1010633"/>
    <lineage>
        <taxon>Eukaryota</taxon>
        <taxon>Viridiplantae</taxon>
        <taxon>Streptophyta</taxon>
        <taxon>Embryophyta</taxon>
        <taxon>Tracheophyta</taxon>
        <taxon>Spermatophyta</taxon>
        <taxon>Magnoliopsida</taxon>
        <taxon>Liliopsida</taxon>
        <taxon>Poales</taxon>
        <taxon>Poaceae</taxon>
        <taxon>PACMAD clade</taxon>
        <taxon>Panicoideae</taxon>
        <taxon>Panicodae</taxon>
        <taxon>Paniceae</taxon>
        <taxon>Anthephorinae</taxon>
        <taxon>Digitaria</taxon>
    </lineage>
</organism>
<dbReference type="Gene3D" id="3.80.10.10">
    <property type="entry name" value="Ribonuclease Inhibitor"/>
    <property type="match status" value="1"/>
</dbReference>
<dbReference type="OrthoDB" id="10399193at2759"/>
<dbReference type="Gene3D" id="3.40.50.300">
    <property type="entry name" value="P-loop containing nucleotide triphosphate hydrolases"/>
    <property type="match status" value="1"/>
</dbReference>
<dbReference type="InterPro" id="IPR044974">
    <property type="entry name" value="Disease_R_plants"/>
</dbReference>
<dbReference type="PANTHER" id="PTHR23155:SF1116">
    <property type="entry name" value="OS12G0273300 PROTEIN"/>
    <property type="match status" value="1"/>
</dbReference>
<sequence length="907" mass="103683">MEIVKGALPSVLSKLGGLLINEYNLQKGLKGEIMVLETELERMQGALEKLSSIPPEQVDKQDKIWAKHVRELSYDIEDSIDAFMVHDKGSDDLGFKNFIDRSFHLWYQFCNRRNIATEIRGIKRQARELSEQSVRYKIDTDVARPATIDTRIFARYKKVTDLVGIDEQRDALIKILIEGDQVSKQQYNIVSIVGFGGLGKTTLANVVYEKLRGQFDCSAFVSVSQNPDMEKLFIEMFRQLADKKLSASTNAASIDAIREYLVTKRYIIIIDDIWDITVWKLIRCALPDNNFGYRIITTTRISDIAKQHKSRKLLYGRIFGSENKQNIEDAIMCPDEMLAELSDKILKKCAGVPLAIITTSSLLASKGRNKIDWYEVCNSIGTGLEDGHDVDNMRKILSLSYYSMPSHLRTCLLYLTVFPEDYKIEKDRLIRMWIGEGFVKCRKQGDSLLELGDSYFNELINRSVIEPLCKEYNGLVDHCRVHDMMLDLICSISIEENFVTTLNDVHHISASQRVRRLSIQSNKVDHATLGADMSMRQVRSIVVFAYKVNVLPALPSFRVLRVLELKFNVISPDRCLKSLGYLLLLRYLRLTFYFFAGEIPEEIGNLRFLQVLWVKNVGRNGFISLPSTVFQFLTDLKFLKIPEMVNEIGSLTSLEELEVKVTNDDSSDNIMEELGRLTELRVLSIDFRIKGNKRWEKSVVECLCKLTKLRSLHMGWFAFELNLDGWATPRHLHRFDTRFSLWLSKLPAWMEHSSLLVDLSFIYICLTKLQQEDLEILGRLPALRILELEGRNQSGFVFGSGSFPSLLDCRLPRYIAKPVAFPVVFQEGAMPRLERLEFAIHVWETREIASGCGGLEFGLGNLPSLQHVELFLKGKGASKEEVAEAKAALVHATEIHPNHPTLEIHDR</sequence>
<reference evidence="11" key="1">
    <citation type="submission" date="2020-07" db="EMBL/GenBank/DDBJ databases">
        <title>Genome sequence and genetic diversity analysis of an under-domesticated orphan crop, white fonio (Digitaria exilis).</title>
        <authorList>
            <person name="Bennetzen J.L."/>
            <person name="Chen S."/>
            <person name="Ma X."/>
            <person name="Wang X."/>
            <person name="Yssel A.E.J."/>
            <person name="Chaluvadi S.R."/>
            <person name="Johnson M."/>
            <person name="Gangashetty P."/>
            <person name="Hamidou F."/>
            <person name="Sanogo M.D."/>
            <person name="Zwaenepoel A."/>
            <person name="Wallace J."/>
            <person name="Van De Peer Y."/>
            <person name="Van Deynze A."/>
        </authorList>
    </citation>
    <scope>NUCLEOTIDE SEQUENCE</scope>
    <source>
        <tissue evidence="11">Leaves</tissue>
    </source>
</reference>
<dbReference type="InterPro" id="IPR038005">
    <property type="entry name" value="RX-like_CC"/>
</dbReference>
<comment type="similarity">
    <text evidence="1">Belongs to the disease resistance NB-LRR family.</text>
</comment>
<dbReference type="InterPro" id="IPR058922">
    <property type="entry name" value="WHD_DRP"/>
</dbReference>
<gene>
    <name evidence="11" type="ORF">HU200_034463</name>
</gene>
<keyword evidence="4" id="KW-0547">Nucleotide-binding</keyword>
<dbReference type="InterPro" id="IPR032675">
    <property type="entry name" value="LRR_dom_sf"/>
</dbReference>
<dbReference type="AlphaFoldDB" id="A0A835ENP4"/>
<keyword evidence="6" id="KW-0175">Coiled coil</keyword>
<evidence type="ECO:0000256" key="6">
    <source>
        <dbReference type="ARBA" id="ARBA00023054"/>
    </source>
</evidence>
<evidence type="ECO:0000259" key="7">
    <source>
        <dbReference type="Pfam" id="PF00931"/>
    </source>
</evidence>
<dbReference type="Gene3D" id="1.10.10.10">
    <property type="entry name" value="Winged helix-like DNA-binding domain superfamily/Winged helix DNA-binding domain"/>
    <property type="match status" value="1"/>
</dbReference>
<dbReference type="Gene3D" id="1.10.8.430">
    <property type="entry name" value="Helical domain of apoptotic protease-activating factors"/>
    <property type="match status" value="1"/>
</dbReference>
<dbReference type="Proteomes" id="UP000636709">
    <property type="component" value="Unassembled WGS sequence"/>
</dbReference>
<dbReference type="InterPro" id="IPR055414">
    <property type="entry name" value="LRR_R13L4/SHOC2-like"/>
</dbReference>
<dbReference type="GO" id="GO:0043531">
    <property type="term" value="F:ADP binding"/>
    <property type="evidence" value="ECO:0007669"/>
    <property type="project" value="InterPro"/>
</dbReference>
<keyword evidence="5" id="KW-0611">Plant defense</keyword>
<dbReference type="Pfam" id="PF18052">
    <property type="entry name" value="Rx_N"/>
    <property type="match status" value="1"/>
</dbReference>
<dbReference type="GO" id="GO:0002758">
    <property type="term" value="P:innate immune response-activating signaling pathway"/>
    <property type="evidence" value="ECO:0007669"/>
    <property type="project" value="UniProtKB-ARBA"/>
</dbReference>
<dbReference type="SUPFAM" id="SSF52058">
    <property type="entry name" value="L domain-like"/>
    <property type="match status" value="1"/>
</dbReference>